<accession>A0A1P8N234</accession>
<dbReference type="RefSeq" id="WP_076630807.1">
    <property type="nucleotide sequence ID" value="NZ_CP019317.1"/>
</dbReference>
<dbReference type="EMBL" id="CP019317">
    <property type="protein sequence ID" value="APX14288.1"/>
    <property type="molecule type" value="Genomic_DNA"/>
</dbReference>
<dbReference type="Proteomes" id="UP000186336">
    <property type="component" value="Plasmid pDOK1-4-5"/>
</dbReference>
<dbReference type="AlphaFoldDB" id="A0A1P8N234"/>
<gene>
    <name evidence="1" type="ORF">BWR18_20785</name>
</gene>
<geneLocation type="plasmid" evidence="1 2">
    <name>pDOK1-4-5</name>
</geneLocation>
<proteinExistence type="predicted"/>
<evidence type="ECO:0000313" key="1">
    <source>
        <dbReference type="EMBL" id="APX14288.1"/>
    </source>
</evidence>
<dbReference type="OrthoDB" id="9862156at2"/>
<reference evidence="1 2" key="1">
    <citation type="submission" date="2017-01" db="EMBL/GenBank/DDBJ databases">
        <title>Complete genome of Tateyamaria omphalii DOK1-4 isolated from seawater in Dokdo.</title>
        <authorList>
            <person name="Kim J.H."/>
            <person name="Chi W.-J."/>
        </authorList>
    </citation>
    <scope>NUCLEOTIDE SEQUENCE [LARGE SCALE GENOMIC DNA]</scope>
    <source>
        <strain evidence="1 2">DOK1-4</strain>
        <plasmid evidence="1 2">pDOK1-4-5</plasmid>
    </source>
</reference>
<evidence type="ECO:0000313" key="2">
    <source>
        <dbReference type="Proteomes" id="UP000186336"/>
    </source>
</evidence>
<name>A0A1P8N234_9RHOB</name>
<dbReference type="KEGG" id="tom:BWR18_20785"/>
<sequence length="66" mass="6872">MRYSKDQSVTTIDVEPGEDTHAILGQNGALRFARSEGSMAGQGVVSVDGSILTLSFADGTTVNIKA</sequence>
<organism evidence="1 2">
    <name type="scientific">Tateyamaria omphalii</name>
    <dbReference type="NCBI Taxonomy" id="299262"/>
    <lineage>
        <taxon>Bacteria</taxon>
        <taxon>Pseudomonadati</taxon>
        <taxon>Pseudomonadota</taxon>
        <taxon>Alphaproteobacteria</taxon>
        <taxon>Rhodobacterales</taxon>
        <taxon>Roseobacteraceae</taxon>
        <taxon>Tateyamaria</taxon>
    </lineage>
</organism>
<keyword evidence="2" id="KW-1185">Reference proteome</keyword>
<keyword evidence="1" id="KW-0614">Plasmid</keyword>
<protein>
    <submittedName>
        <fullName evidence="1">Uncharacterized protein</fullName>
    </submittedName>
</protein>